<gene>
    <name evidence="1" type="ORF">AB0I48_07400</name>
</gene>
<dbReference type="RefSeq" id="WP_357781130.1">
    <property type="nucleotide sequence ID" value="NZ_JBFAKC010000003.1"/>
</dbReference>
<protein>
    <recommendedName>
        <fullName evidence="3">Transposase</fullName>
    </recommendedName>
</protein>
<evidence type="ECO:0000313" key="2">
    <source>
        <dbReference type="Proteomes" id="UP001551695"/>
    </source>
</evidence>
<sequence>MVKLAEQYGLHRNTVEAHLRRAGVAKRPMVKMTPRLVERATELYIEEFWTTARIGKEIGVDASTVAKALKRAGVKMRPPVAEHGDSA</sequence>
<comment type="caution">
    <text evidence="1">The sequence shown here is derived from an EMBL/GenBank/DDBJ whole genome shotgun (WGS) entry which is preliminary data.</text>
</comment>
<accession>A0ABV3FPM5</accession>
<evidence type="ECO:0008006" key="3">
    <source>
        <dbReference type="Google" id="ProtNLM"/>
    </source>
</evidence>
<keyword evidence="2" id="KW-1185">Reference proteome</keyword>
<dbReference type="Proteomes" id="UP001551695">
    <property type="component" value="Unassembled WGS sequence"/>
</dbReference>
<proteinExistence type="predicted"/>
<dbReference type="EMBL" id="JBFAKC010000003">
    <property type="protein sequence ID" value="MEV0707372.1"/>
    <property type="molecule type" value="Genomic_DNA"/>
</dbReference>
<dbReference type="Gene3D" id="1.10.10.60">
    <property type="entry name" value="Homeodomain-like"/>
    <property type="match status" value="1"/>
</dbReference>
<reference evidence="1 2" key="1">
    <citation type="submission" date="2024-06" db="EMBL/GenBank/DDBJ databases">
        <title>The Natural Products Discovery Center: Release of the First 8490 Sequenced Strains for Exploring Actinobacteria Biosynthetic Diversity.</title>
        <authorList>
            <person name="Kalkreuter E."/>
            <person name="Kautsar S.A."/>
            <person name="Yang D."/>
            <person name="Bader C.D."/>
            <person name="Teijaro C.N."/>
            <person name="Fluegel L."/>
            <person name="Davis C.M."/>
            <person name="Simpson J.R."/>
            <person name="Lauterbach L."/>
            <person name="Steele A.D."/>
            <person name="Gui C."/>
            <person name="Meng S."/>
            <person name="Li G."/>
            <person name="Viehrig K."/>
            <person name="Ye F."/>
            <person name="Su P."/>
            <person name="Kiefer A.F."/>
            <person name="Nichols A."/>
            <person name="Cepeda A.J."/>
            <person name="Yan W."/>
            <person name="Fan B."/>
            <person name="Jiang Y."/>
            <person name="Adhikari A."/>
            <person name="Zheng C.-J."/>
            <person name="Schuster L."/>
            <person name="Cowan T.M."/>
            <person name="Smanski M.J."/>
            <person name="Chevrette M.G."/>
            <person name="De Carvalho L.P.S."/>
            <person name="Shen B."/>
        </authorList>
    </citation>
    <scope>NUCLEOTIDE SEQUENCE [LARGE SCALE GENOMIC DNA]</scope>
    <source>
        <strain evidence="1 2">NPDC050403</strain>
    </source>
</reference>
<evidence type="ECO:0000313" key="1">
    <source>
        <dbReference type="EMBL" id="MEV0707372.1"/>
    </source>
</evidence>
<organism evidence="1 2">
    <name type="scientific">Nocardia aurea</name>
    <dbReference type="NCBI Taxonomy" id="2144174"/>
    <lineage>
        <taxon>Bacteria</taxon>
        <taxon>Bacillati</taxon>
        <taxon>Actinomycetota</taxon>
        <taxon>Actinomycetes</taxon>
        <taxon>Mycobacteriales</taxon>
        <taxon>Nocardiaceae</taxon>
        <taxon>Nocardia</taxon>
    </lineage>
</organism>
<name>A0ABV3FPM5_9NOCA</name>